<dbReference type="RefSeq" id="YP_009256027.1">
    <property type="nucleotide sequence ID" value="NC_030282.1"/>
</dbReference>
<dbReference type="GeneID" id="27923731"/>
<dbReference type="AlphaFoldDB" id="A0A172W6Y6"/>
<keyword evidence="1" id="KW-0934">Plastid</keyword>
<sequence>MEQFLYIYRDRGHNSYGYSKSCLGCFNGSLYFFPFTRSVGKEWTLGVLLIELRKQTVSISIAF</sequence>
<evidence type="ECO:0000313" key="1">
    <source>
        <dbReference type="EMBL" id="ANF05206.1"/>
    </source>
</evidence>
<protein>
    <submittedName>
        <fullName evidence="1">Cytochrome b6/f complex subunit VIII</fullName>
    </submittedName>
</protein>
<name>A0A172W6Y6_9SOLA</name>
<accession>A0A172W6Y6</accession>
<organism evidence="1">
    <name type="scientific">Scopolia parviflora</name>
    <dbReference type="NCBI Taxonomy" id="258455"/>
    <lineage>
        <taxon>Eukaryota</taxon>
        <taxon>Viridiplantae</taxon>
        <taxon>Streptophyta</taxon>
        <taxon>Embryophyta</taxon>
        <taxon>Tracheophyta</taxon>
        <taxon>Spermatophyta</taxon>
        <taxon>Magnoliopsida</taxon>
        <taxon>eudicotyledons</taxon>
        <taxon>Gunneridae</taxon>
        <taxon>Pentapetalae</taxon>
        <taxon>asterids</taxon>
        <taxon>lamiids</taxon>
        <taxon>Solanales</taxon>
        <taxon>Solanaceae</taxon>
        <taxon>Solanoideae</taxon>
        <taxon>Hyoscyameae</taxon>
        <taxon>Scopolia</taxon>
    </lineage>
</organism>
<keyword evidence="1" id="KW-0150">Chloroplast</keyword>
<geneLocation type="chloroplast" evidence="1"/>
<reference evidence="1" key="1">
    <citation type="submission" date="2016-03" db="EMBL/GenBank/DDBJ databases">
        <authorList>
            <person name="Ploux O."/>
        </authorList>
    </citation>
    <scope>NUCLEOTIDE SEQUENCE</scope>
</reference>
<gene>
    <name evidence="1" type="primary">petN</name>
</gene>
<dbReference type="EMBL" id="KU900232">
    <property type="protein sequence ID" value="ANF05206.1"/>
    <property type="molecule type" value="Genomic_DNA"/>
</dbReference>
<proteinExistence type="predicted"/>